<organism evidence="2 3">
    <name type="scientific">Leptospira semungkisensis</name>
    <dbReference type="NCBI Taxonomy" id="2484985"/>
    <lineage>
        <taxon>Bacteria</taxon>
        <taxon>Pseudomonadati</taxon>
        <taxon>Spirochaetota</taxon>
        <taxon>Spirochaetia</taxon>
        <taxon>Leptospirales</taxon>
        <taxon>Leptospiraceae</taxon>
        <taxon>Leptospira</taxon>
    </lineage>
</organism>
<dbReference type="AlphaFoldDB" id="A0A4R9FSP8"/>
<dbReference type="OrthoDB" id="332930at2"/>
<dbReference type="EMBL" id="RQEP01000018">
    <property type="protein sequence ID" value="TGK00937.1"/>
    <property type="molecule type" value="Genomic_DNA"/>
</dbReference>
<sequence length="171" mass="19628">MARRLNSEIKVTPNGDWVFRGSHIEQKDILEYFRKNLKDAKDGIYIDNEYGQFSEEGYLELFGYALNLIRVWEKDGELFFLADSGEELALSSLEIAADRDSELFARKKDQVFLKYKIARNVSTVLGDYILESDEGLKLKIGQKEILIPETKEGPEVSLPEEFQGKLSNPEI</sequence>
<evidence type="ECO:0000313" key="2">
    <source>
        <dbReference type="EMBL" id="TGK00937.1"/>
    </source>
</evidence>
<feature type="region of interest" description="Disordered" evidence="1">
    <location>
        <begin position="151"/>
        <end position="171"/>
    </location>
</feature>
<comment type="caution">
    <text evidence="2">The sequence shown here is derived from an EMBL/GenBank/DDBJ whole genome shotgun (WGS) entry which is preliminary data.</text>
</comment>
<dbReference type="RefSeq" id="WP_135588930.1">
    <property type="nucleotide sequence ID" value="NZ_RQEP01000018.1"/>
</dbReference>
<protein>
    <recommendedName>
        <fullName evidence="4">DUF1285 domain-containing protein</fullName>
    </recommendedName>
</protein>
<evidence type="ECO:0000313" key="3">
    <source>
        <dbReference type="Proteomes" id="UP000297453"/>
    </source>
</evidence>
<keyword evidence="3" id="KW-1185">Reference proteome</keyword>
<dbReference type="Proteomes" id="UP000297453">
    <property type="component" value="Unassembled WGS sequence"/>
</dbReference>
<gene>
    <name evidence="2" type="ORF">EHO59_13540</name>
</gene>
<evidence type="ECO:0000256" key="1">
    <source>
        <dbReference type="SAM" id="MobiDB-lite"/>
    </source>
</evidence>
<proteinExistence type="predicted"/>
<reference evidence="2" key="1">
    <citation type="journal article" date="2019" name="PLoS Negl. Trop. Dis.">
        <title>Revisiting the worldwide diversity of Leptospira species in the environment.</title>
        <authorList>
            <person name="Vincent A.T."/>
            <person name="Schiettekatte O."/>
            <person name="Bourhy P."/>
            <person name="Veyrier F.J."/>
            <person name="Picardeau M."/>
        </authorList>
    </citation>
    <scope>NUCLEOTIDE SEQUENCE [LARGE SCALE GENOMIC DNA]</scope>
    <source>
        <strain evidence="2">SSS9</strain>
    </source>
</reference>
<accession>A0A4R9FSP8</accession>
<name>A0A4R9FSP8_9LEPT</name>
<evidence type="ECO:0008006" key="4">
    <source>
        <dbReference type="Google" id="ProtNLM"/>
    </source>
</evidence>